<name>A0A9Q0Y5P6_9SAUR</name>
<dbReference type="Proteomes" id="UP001142489">
    <property type="component" value="Unassembled WGS sequence"/>
</dbReference>
<evidence type="ECO:0000313" key="1">
    <source>
        <dbReference type="EMBL" id="KAJ7341078.1"/>
    </source>
</evidence>
<sequence length="128" mass="14244">SNDLTQLPGKSIILQIITDLWFLKHRFPEMHLICSEILPQMFWRGARTPHKVDCTWKRVNREVGKAMQGGLGGVICHLRSRFKDGNCIGRWGSSATGRAIVVSTGNSGEPDSRGWLAVWGARSTREAA</sequence>
<gene>
    <name evidence="1" type="ORF">JRQ81_004784</name>
</gene>
<proteinExistence type="predicted"/>
<organism evidence="1 2">
    <name type="scientific">Phrynocephalus forsythii</name>
    <dbReference type="NCBI Taxonomy" id="171643"/>
    <lineage>
        <taxon>Eukaryota</taxon>
        <taxon>Metazoa</taxon>
        <taxon>Chordata</taxon>
        <taxon>Craniata</taxon>
        <taxon>Vertebrata</taxon>
        <taxon>Euteleostomi</taxon>
        <taxon>Lepidosauria</taxon>
        <taxon>Squamata</taxon>
        <taxon>Bifurcata</taxon>
        <taxon>Unidentata</taxon>
        <taxon>Episquamata</taxon>
        <taxon>Toxicofera</taxon>
        <taxon>Iguania</taxon>
        <taxon>Acrodonta</taxon>
        <taxon>Agamidae</taxon>
        <taxon>Agaminae</taxon>
        <taxon>Phrynocephalus</taxon>
    </lineage>
</organism>
<dbReference type="AlphaFoldDB" id="A0A9Q0Y5P6"/>
<protein>
    <submittedName>
        <fullName evidence="1">Uncharacterized protein</fullName>
    </submittedName>
</protein>
<feature type="non-terminal residue" evidence="1">
    <location>
        <position position="1"/>
    </location>
</feature>
<evidence type="ECO:0000313" key="2">
    <source>
        <dbReference type="Proteomes" id="UP001142489"/>
    </source>
</evidence>
<dbReference type="EMBL" id="JAPFRF010000002">
    <property type="protein sequence ID" value="KAJ7341078.1"/>
    <property type="molecule type" value="Genomic_DNA"/>
</dbReference>
<accession>A0A9Q0Y5P6</accession>
<comment type="caution">
    <text evidence="1">The sequence shown here is derived from an EMBL/GenBank/DDBJ whole genome shotgun (WGS) entry which is preliminary data.</text>
</comment>
<reference evidence="1" key="1">
    <citation type="journal article" date="2023" name="DNA Res.">
        <title>Chromosome-level genome assembly of Phrynocephalus forsythii using third-generation DNA sequencing and Hi-C analysis.</title>
        <authorList>
            <person name="Qi Y."/>
            <person name="Zhao W."/>
            <person name="Zhao Y."/>
            <person name="Niu C."/>
            <person name="Cao S."/>
            <person name="Zhang Y."/>
        </authorList>
    </citation>
    <scope>NUCLEOTIDE SEQUENCE</scope>
    <source>
        <tissue evidence="1">Muscle</tissue>
    </source>
</reference>
<keyword evidence="2" id="KW-1185">Reference proteome</keyword>